<feature type="transmembrane region" description="Helical" evidence="11">
    <location>
        <begin position="341"/>
        <end position="365"/>
    </location>
</feature>
<evidence type="ECO:0000256" key="8">
    <source>
        <dbReference type="ARBA" id="ARBA00023274"/>
    </source>
</evidence>
<dbReference type="Pfam" id="PF16969">
    <property type="entry name" value="SRP68"/>
    <property type="match status" value="1"/>
</dbReference>
<evidence type="ECO:0000256" key="10">
    <source>
        <dbReference type="SAM" id="MobiDB-lite"/>
    </source>
</evidence>
<dbReference type="AlphaFoldDB" id="A0AAN7Z198"/>
<evidence type="ECO:0000256" key="4">
    <source>
        <dbReference type="ARBA" id="ARBA00022490"/>
    </source>
</evidence>
<dbReference type="InterPro" id="IPR034652">
    <property type="entry name" value="SRP68-RBD"/>
</dbReference>
<feature type="transmembrane region" description="Helical" evidence="11">
    <location>
        <begin position="236"/>
        <end position="253"/>
    </location>
</feature>
<feature type="transmembrane region" description="Helical" evidence="11">
    <location>
        <begin position="269"/>
        <end position="290"/>
    </location>
</feature>
<dbReference type="CDD" id="cd15481">
    <property type="entry name" value="SRP68-RBD"/>
    <property type="match status" value="1"/>
</dbReference>
<feature type="compositionally biased region" description="Polar residues" evidence="10">
    <location>
        <begin position="439"/>
        <end position="448"/>
    </location>
</feature>
<keyword evidence="11" id="KW-0472">Membrane</keyword>
<evidence type="ECO:0000256" key="6">
    <source>
        <dbReference type="ARBA" id="ARBA00023135"/>
    </source>
</evidence>
<dbReference type="SUPFAM" id="SSF103481">
    <property type="entry name" value="Multidrug resistance efflux transporter EmrE"/>
    <property type="match status" value="1"/>
</dbReference>
<feature type="transmembrane region" description="Helical" evidence="11">
    <location>
        <begin position="68"/>
        <end position="88"/>
    </location>
</feature>
<evidence type="ECO:0000256" key="3">
    <source>
        <dbReference type="ARBA" id="ARBA00009352"/>
    </source>
</evidence>
<keyword evidence="7" id="KW-0539">Nucleus</keyword>
<keyword evidence="11" id="KW-1133">Transmembrane helix</keyword>
<evidence type="ECO:0000256" key="7">
    <source>
        <dbReference type="ARBA" id="ARBA00023242"/>
    </source>
</evidence>
<keyword evidence="8" id="KW-0687">Ribonucleoprotein</keyword>
<keyword evidence="11" id="KW-0812">Transmembrane</keyword>
<keyword evidence="13" id="KW-1185">Reference proteome</keyword>
<evidence type="ECO:0000256" key="11">
    <source>
        <dbReference type="SAM" id="Phobius"/>
    </source>
</evidence>
<evidence type="ECO:0000256" key="2">
    <source>
        <dbReference type="ARBA" id="ARBA00004604"/>
    </source>
</evidence>
<proteinExistence type="inferred from homology"/>
<comment type="caution">
    <text evidence="12">The sequence shown here is derived from an EMBL/GenBank/DDBJ whole genome shotgun (WGS) entry which is preliminary data.</text>
</comment>
<reference evidence="12 13" key="1">
    <citation type="submission" date="2023-11" db="EMBL/GenBank/DDBJ databases">
        <title>Dfirmibasis_genome.</title>
        <authorList>
            <person name="Edelbroek B."/>
            <person name="Kjellin J."/>
            <person name="Jerlstrom-Hultqvist J."/>
            <person name="Soderbom F."/>
        </authorList>
    </citation>
    <scope>NUCLEOTIDE SEQUENCE [LARGE SCALE GENOMIC DNA]</scope>
    <source>
        <strain evidence="12 13">TNS-C-14</strain>
    </source>
</reference>
<organism evidence="12 13">
    <name type="scientific">Dictyostelium firmibasis</name>
    <dbReference type="NCBI Taxonomy" id="79012"/>
    <lineage>
        <taxon>Eukaryota</taxon>
        <taxon>Amoebozoa</taxon>
        <taxon>Evosea</taxon>
        <taxon>Eumycetozoa</taxon>
        <taxon>Dictyostelia</taxon>
        <taxon>Dictyosteliales</taxon>
        <taxon>Dictyosteliaceae</taxon>
        <taxon>Dictyostelium</taxon>
    </lineage>
</organism>
<dbReference type="InterPro" id="IPR026258">
    <property type="entry name" value="SRP68"/>
</dbReference>
<evidence type="ECO:0000313" key="13">
    <source>
        <dbReference type="Proteomes" id="UP001344447"/>
    </source>
</evidence>
<feature type="region of interest" description="Disordered" evidence="10">
    <location>
        <begin position="424"/>
        <end position="453"/>
    </location>
</feature>
<evidence type="ECO:0000256" key="9">
    <source>
        <dbReference type="ARBA" id="ARBA00029498"/>
    </source>
</evidence>
<feature type="transmembrane region" description="Helical" evidence="11">
    <location>
        <begin position="184"/>
        <end position="203"/>
    </location>
</feature>
<dbReference type="Gene3D" id="1.10.3450.40">
    <property type="entry name" value="Signal recognition particle, SRP68 subunit, RNA-binding domain"/>
    <property type="match status" value="1"/>
</dbReference>
<evidence type="ECO:0000256" key="5">
    <source>
        <dbReference type="ARBA" id="ARBA00022884"/>
    </source>
</evidence>
<dbReference type="Proteomes" id="UP001344447">
    <property type="component" value="Unassembled WGS sequence"/>
</dbReference>
<name>A0AAN7Z198_9MYCE</name>
<comment type="similarity">
    <text evidence="3">Belongs to the SRP68 family.</text>
</comment>
<feature type="transmembrane region" description="Helical" evidence="11">
    <location>
        <begin position="100"/>
        <end position="119"/>
    </location>
</feature>
<dbReference type="EMBL" id="JAVFKY010000002">
    <property type="protein sequence ID" value="KAK5580535.1"/>
    <property type="molecule type" value="Genomic_DNA"/>
</dbReference>
<keyword evidence="5" id="KW-0694">RNA-binding</keyword>
<dbReference type="GO" id="GO:0005047">
    <property type="term" value="F:signal recognition particle binding"/>
    <property type="evidence" value="ECO:0007669"/>
    <property type="project" value="InterPro"/>
</dbReference>
<evidence type="ECO:0000256" key="1">
    <source>
        <dbReference type="ARBA" id="ARBA00004496"/>
    </source>
</evidence>
<dbReference type="GO" id="GO:0030942">
    <property type="term" value="F:endoplasmic reticulum signal peptide binding"/>
    <property type="evidence" value="ECO:0007669"/>
    <property type="project" value="InterPro"/>
</dbReference>
<evidence type="ECO:0000313" key="12">
    <source>
        <dbReference type="EMBL" id="KAK5580535.1"/>
    </source>
</evidence>
<dbReference type="GO" id="GO:0005730">
    <property type="term" value="C:nucleolus"/>
    <property type="evidence" value="ECO:0007669"/>
    <property type="project" value="UniProtKB-SubCell"/>
</dbReference>
<feature type="transmembrane region" description="Helical" evidence="11">
    <location>
        <begin position="302"/>
        <end position="321"/>
    </location>
</feature>
<gene>
    <name evidence="12" type="ORF">RB653_000555</name>
</gene>
<dbReference type="InterPro" id="IPR037185">
    <property type="entry name" value="EmrE-like"/>
</dbReference>
<protein>
    <recommendedName>
        <fullName evidence="9">Signal recognition particle subunit SRP68</fullName>
    </recommendedName>
</protein>
<dbReference type="PANTHER" id="PTHR12860:SF0">
    <property type="entry name" value="SIGNAL RECOGNITION PARTICLE SUBUNIT SRP68"/>
    <property type="match status" value="1"/>
</dbReference>
<keyword evidence="4" id="KW-0963">Cytoplasm</keyword>
<dbReference type="PANTHER" id="PTHR12860">
    <property type="entry name" value="SIGNAL RECOGNITION PARTICLE 68 KDA PROTEIN"/>
    <property type="match status" value="1"/>
</dbReference>
<dbReference type="GO" id="GO:0006614">
    <property type="term" value="P:SRP-dependent cotranslational protein targeting to membrane"/>
    <property type="evidence" value="ECO:0007669"/>
    <property type="project" value="InterPro"/>
</dbReference>
<dbReference type="GO" id="GO:0005786">
    <property type="term" value="C:signal recognition particle, endoplasmic reticulum targeting"/>
    <property type="evidence" value="ECO:0007669"/>
    <property type="project" value="UniProtKB-KW"/>
</dbReference>
<dbReference type="InterPro" id="IPR038253">
    <property type="entry name" value="SRP68_N_sf"/>
</dbReference>
<sequence length="1049" mass="121162">MEPITYDYEELSNSPITNKILEIKQTEQTGQLKNDKITIETSHSLNQLNIFNKYIIKLNKIQNQIKKIIKSNLLLCVWMFINLSSLLMNQSLEENFNFNSYNTLIGCQLIISFAISHFFQKIKKKYQIKQLLDIISNKNNKIEDINSCNDNDNKEEYEINSEDNISLDINIKTNSSKIISITEMIRIIIPLSFIFVINCIFNSKLSESIVEFSKTVVPLTVVGLQFILTKKRYGKSLYYSMIVLVVGSCIFLLEPSESFNQLLPNFKEFILSIIIISFLSLTLIYSHSIFSTRLSTIDPIIIIHYFSPISLIMLIPFIILERSSLNYFIETFQNEKTLNDIYNFLICLIISGIFAYFTFYITFIANKKYNILIMSISRNSKSVLLKLFSSGVFHEPISNSNWLGFFISSAGILISYQNSDIEKDIDNNNDDDNDDRQKQMATTNTPTSPKEDVKKEKFHLDILNFSQTSQIQFGLRLQDYKKYRQYCSKRIQRLRSQLRKQYGKKNYVNKIVLGEETEKQINDTRYLQIALLKCERAWSYAMDLKAQFEKDNDSRIGFHMNRRFGKASRNSIQLYEICKLVADQYTIIEAQAYSSWMASSLSLVKLEFKKALEEINVSKTIYEKLSEQGDHSQKELYQKRIEETEPIIRFCLYNLKNEKNISPNKISENTLSIIDQSLEELKKQEKSSSSSPSSSATSEIITWKSKSIKVDEKLEEKLKNFNEFKKENEKKLPTNVATIDTASNISPIFNVYDKLVYNLINCETIVKNELSTLVRVNLKNKSVKSEIEEQSTKILLAYIMYHKMKYLYERNSILITMMQRVLDGEKVDESAIKKKVKKVTWNDLVRLSTHQVKVYTVMSESRDTDSNKEIARDQDAQLILLKSIRLYYIAVCLAKSSKFSETMAILDRVLSNIQNVRKTNTKNQQILNDTNQLESNIKKQRSQIHANSFIQQLSENQELKNQMSSLSIGGAAVNGDKSKDLISGLDSFDTSFLAEKKLVQLPPQLQPVQAKPIFFDLAFNNVTFPSLDQRKKGSTGTPSKGLFGFWGRG</sequence>
<dbReference type="GO" id="GO:0008312">
    <property type="term" value="F:7S RNA binding"/>
    <property type="evidence" value="ECO:0007669"/>
    <property type="project" value="InterPro"/>
</dbReference>
<keyword evidence="6" id="KW-0733">Signal recognition particle</keyword>
<comment type="subcellular location">
    <subcellularLocation>
        <location evidence="1">Cytoplasm</location>
    </subcellularLocation>
    <subcellularLocation>
        <location evidence="2">Nucleus</location>
        <location evidence="2">Nucleolus</location>
    </subcellularLocation>
</comment>
<accession>A0AAN7Z198</accession>